<gene>
    <name evidence="10" type="primary">IPK1</name>
    <name evidence="10" type="ORF">BG011_006559</name>
</gene>
<reference evidence="10" key="1">
    <citation type="journal article" date="2020" name="Fungal Divers.">
        <title>Resolving the Mortierellaceae phylogeny through synthesis of multi-gene phylogenetics and phylogenomics.</title>
        <authorList>
            <person name="Vandepol N."/>
            <person name="Liber J."/>
            <person name="Desiro A."/>
            <person name="Na H."/>
            <person name="Kennedy M."/>
            <person name="Barry K."/>
            <person name="Grigoriev I.V."/>
            <person name="Miller A.N."/>
            <person name="O'Donnell K."/>
            <person name="Stajich J.E."/>
            <person name="Bonito G."/>
        </authorList>
    </citation>
    <scope>NUCLEOTIDE SEQUENCE</scope>
    <source>
        <strain evidence="10">KOD948</strain>
    </source>
</reference>
<proteinExistence type="predicted"/>
<evidence type="ECO:0000256" key="7">
    <source>
        <dbReference type="ARBA" id="ARBA00022840"/>
    </source>
</evidence>
<evidence type="ECO:0000256" key="2">
    <source>
        <dbReference type="ARBA" id="ARBA00012023"/>
    </source>
</evidence>
<comment type="catalytic activity">
    <reaction evidence="1 8">
        <text>1D-myo-inositol 1,3,4,5,6-pentakisphosphate + ATP = 1D-myo-inositol hexakisphosphate + ADP + H(+)</text>
        <dbReference type="Rhea" id="RHEA:20313"/>
        <dbReference type="ChEBI" id="CHEBI:15378"/>
        <dbReference type="ChEBI" id="CHEBI:30616"/>
        <dbReference type="ChEBI" id="CHEBI:57733"/>
        <dbReference type="ChEBI" id="CHEBI:58130"/>
        <dbReference type="ChEBI" id="CHEBI:456216"/>
        <dbReference type="EC" id="2.7.1.158"/>
    </reaction>
</comment>
<dbReference type="GO" id="GO:0005634">
    <property type="term" value="C:nucleus"/>
    <property type="evidence" value="ECO:0007669"/>
    <property type="project" value="TreeGrafter"/>
</dbReference>
<dbReference type="InterPro" id="IPR009286">
    <property type="entry name" value="Ins_P5_2-kin"/>
</dbReference>
<dbReference type="PANTHER" id="PTHR14456:SF2">
    <property type="entry name" value="INOSITOL-PENTAKISPHOSPHATE 2-KINASE"/>
    <property type="match status" value="1"/>
</dbReference>
<evidence type="ECO:0000256" key="4">
    <source>
        <dbReference type="ARBA" id="ARBA00022679"/>
    </source>
</evidence>
<evidence type="ECO:0000256" key="6">
    <source>
        <dbReference type="ARBA" id="ARBA00022777"/>
    </source>
</evidence>
<dbReference type="Gene3D" id="3.30.200.110">
    <property type="entry name" value="Inositol-pentakisphosphate 2-kinase, N-lobe"/>
    <property type="match status" value="1"/>
</dbReference>
<dbReference type="GO" id="GO:0005524">
    <property type="term" value="F:ATP binding"/>
    <property type="evidence" value="ECO:0007669"/>
    <property type="project" value="UniProtKB-KW"/>
</dbReference>
<dbReference type="PANTHER" id="PTHR14456">
    <property type="entry name" value="INOSITOL POLYPHOSPHATE KINASE 1"/>
    <property type="match status" value="1"/>
</dbReference>
<name>A0A9P6QFU4_9FUNG</name>
<dbReference type="EC" id="2.7.1.158" evidence="2 8"/>
<evidence type="ECO:0000256" key="3">
    <source>
        <dbReference type="ARBA" id="ARBA00014846"/>
    </source>
</evidence>
<comment type="function">
    <text evidence="8">Phosphorylates Ins(1,3,4,5,6)P5 at position 2 to form Ins(1,2,3,4,5,6)P6 (InsP6 or phytate).</text>
</comment>
<evidence type="ECO:0000313" key="11">
    <source>
        <dbReference type="Proteomes" id="UP000726737"/>
    </source>
</evidence>
<evidence type="ECO:0000256" key="5">
    <source>
        <dbReference type="ARBA" id="ARBA00022741"/>
    </source>
</evidence>
<protein>
    <recommendedName>
        <fullName evidence="3 8">Inositol-pentakisphosphate 2-kinase</fullName>
        <ecNumber evidence="2 8">2.7.1.158</ecNumber>
    </recommendedName>
</protein>
<sequence length="508" mass="57474">MATINELYRVDHWAYRAEGNANLVLQYIGPDPRFSSTVLRLRKIDRPISNLAGSNGCTDQRISPIAQQAVETKSKKKNDLSEEIVFITNIIAPLLGKEFVEQPNAVALPAEFLLALTVAVEPSRPKHRLQKIIDCSQAVGFLSLDHTRFLQPSTNQPSISIEIKPKWGFLTKSAFIRKEHEIKKRKCRFCMYQHRKMKTGIETSLSEYCPIDLFSGEEHLVQDAIDSLVKTPQNNLRLFVDGTQRTITGESIAQSLSGLSNQDCQRTDSLTGDKKSLQTPQPSQKPLLTDVLTQILIKSPLLRRLGRLQQAMDSLDVETIHRFYVQLADPATTVLPEPTLDECLNTAEAFLDRTKMDIMMNEDQDTFEGHNAVSLGFGPDDALDEIPDSLKLHFIREFLLSATLKDCSILITIRRCDKADELSKEDTNKDLSKIARVHENAEALVLVFNEVSHRIKVNNEYFRYKITCIDLGPKKMSSVPTYLRKDHDIVSYYLSTVGDREPSCGLRR</sequence>
<keyword evidence="7 8" id="KW-0067">ATP-binding</keyword>
<feature type="compositionally biased region" description="Polar residues" evidence="9">
    <location>
        <begin position="258"/>
        <end position="270"/>
    </location>
</feature>
<evidence type="ECO:0000256" key="8">
    <source>
        <dbReference type="RuleBase" id="RU364126"/>
    </source>
</evidence>
<comment type="domain">
    <text evidence="8">The EXKPK motif is conserved in inositol-pentakisphosphate 2-kinases of both family 1 and 2.</text>
</comment>
<evidence type="ECO:0000256" key="1">
    <source>
        <dbReference type="ARBA" id="ARBA00001774"/>
    </source>
</evidence>
<dbReference type="OrthoDB" id="272370at2759"/>
<feature type="region of interest" description="Disordered" evidence="9">
    <location>
        <begin position="258"/>
        <end position="284"/>
    </location>
</feature>
<dbReference type="Proteomes" id="UP000726737">
    <property type="component" value="Unassembled WGS sequence"/>
</dbReference>
<dbReference type="InterPro" id="IPR043001">
    <property type="entry name" value="IP5_2-K_N_lobe"/>
</dbReference>
<dbReference type="EMBL" id="JAAAJA010000048">
    <property type="protein sequence ID" value="KAG0264573.1"/>
    <property type="molecule type" value="Genomic_DNA"/>
</dbReference>
<evidence type="ECO:0000256" key="9">
    <source>
        <dbReference type="SAM" id="MobiDB-lite"/>
    </source>
</evidence>
<organism evidence="10 11">
    <name type="scientific">Mortierella polycephala</name>
    <dbReference type="NCBI Taxonomy" id="41804"/>
    <lineage>
        <taxon>Eukaryota</taxon>
        <taxon>Fungi</taxon>
        <taxon>Fungi incertae sedis</taxon>
        <taxon>Mucoromycota</taxon>
        <taxon>Mortierellomycotina</taxon>
        <taxon>Mortierellomycetes</taxon>
        <taxon>Mortierellales</taxon>
        <taxon>Mortierellaceae</taxon>
        <taxon>Mortierella</taxon>
    </lineage>
</organism>
<evidence type="ECO:0000313" key="10">
    <source>
        <dbReference type="EMBL" id="KAG0264573.1"/>
    </source>
</evidence>
<keyword evidence="4 8" id="KW-0808">Transferase</keyword>
<dbReference type="Pfam" id="PF06090">
    <property type="entry name" value="Ins_P5_2-kin"/>
    <property type="match status" value="1"/>
</dbReference>
<comment type="caution">
    <text evidence="10">The sequence shown here is derived from an EMBL/GenBank/DDBJ whole genome shotgun (WGS) entry which is preliminary data.</text>
</comment>
<keyword evidence="11" id="KW-1185">Reference proteome</keyword>
<dbReference type="AlphaFoldDB" id="A0A9P6QFU4"/>
<keyword evidence="6 8" id="KW-0418">Kinase</keyword>
<keyword evidence="5 8" id="KW-0547">Nucleotide-binding</keyword>
<accession>A0A9P6QFU4</accession>
<dbReference type="GO" id="GO:0035299">
    <property type="term" value="F:inositol-1,3,4,5,6-pentakisphosphate 2-kinase activity"/>
    <property type="evidence" value="ECO:0007669"/>
    <property type="project" value="UniProtKB-EC"/>
</dbReference>
<dbReference type="GO" id="GO:0032958">
    <property type="term" value="P:inositol phosphate biosynthetic process"/>
    <property type="evidence" value="ECO:0007669"/>
    <property type="project" value="TreeGrafter"/>
</dbReference>